<keyword evidence="6 11" id="KW-0812">Transmembrane</keyword>
<dbReference type="EMBL" id="QZCH01000008">
    <property type="protein sequence ID" value="RJG48479.1"/>
    <property type="molecule type" value="Genomic_DNA"/>
</dbReference>
<gene>
    <name evidence="13" type="ORF">D1Z90_08275</name>
</gene>
<reference evidence="13 14" key="2">
    <citation type="submission" date="2019-01" db="EMBL/GenBank/DDBJ databases">
        <title>Motilimonas pumilus sp. nov., isolated from the gut of sea cucumber (Apostichopus japonicus).</title>
        <authorList>
            <person name="Wang F.-Q."/>
            <person name="Ren L.-H."/>
            <person name="Lin Y.-W."/>
            <person name="Sun G.-H."/>
            <person name="Du Z.-J."/>
            <person name="Zhao J.-X."/>
            <person name="Liu X.-J."/>
            <person name="Liu L.-J."/>
        </authorList>
    </citation>
    <scope>NUCLEOTIDE SEQUENCE [LARGE SCALE GENOMIC DNA]</scope>
    <source>
        <strain evidence="13 14">PLHSC7-2</strain>
    </source>
</reference>
<dbReference type="Pfam" id="PF07963">
    <property type="entry name" value="N_methyl"/>
    <property type="match status" value="1"/>
</dbReference>
<dbReference type="GO" id="GO:0005886">
    <property type="term" value="C:plasma membrane"/>
    <property type="evidence" value="ECO:0007669"/>
    <property type="project" value="UniProtKB-SubCell"/>
</dbReference>
<keyword evidence="3" id="KW-1003">Cell membrane</keyword>
<protein>
    <recommendedName>
        <fullName evidence="2">Type II secretion system protein H</fullName>
    </recommendedName>
    <alternativeName>
        <fullName evidence="10">General secretion pathway protein H</fullName>
    </alternativeName>
</protein>
<feature type="transmembrane region" description="Helical" evidence="11">
    <location>
        <begin position="12"/>
        <end position="34"/>
    </location>
</feature>
<dbReference type="GO" id="GO:0015627">
    <property type="term" value="C:type II protein secretion system complex"/>
    <property type="evidence" value="ECO:0007669"/>
    <property type="project" value="InterPro"/>
</dbReference>
<comment type="similarity">
    <text evidence="9">Belongs to the GSP H family.</text>
</comment>
<feature type="domain" description="General secretion pathway GspH" evidence="12">
    <location>
        <begin position="46"/>
        <end position="139"/>
    </location>
</feature>
<evidence type="ECO:0000256" key="11">
    <source>
        <dbReference type="SAM" id="Phobius"/>
    </source>
</evidence>
<comment type="subcellular location">
    <subcellularLocation>
        <location evidence="1">Cell inner membrane</location>
        <topology evidence="1">Single-pass membrane protein</topology>
    </subcellularLocation>
</comment>
<keyword evidence="14" id="KW-1185">Reference proteome</keyword>
<dbReference type="GO" id="GO:0015628">
    <property type="term" value="P:protein secretion by the type II secretion system"/>
    <property type="evidence" value="ECO:0007669"/>
    <property type="project" value="InterPro"/>
</dbReference>
<dbReference type="AlphaFoldDB" id="A0A418YG68"/>
<dbReference type="SUPFAM" id="SSF54523">
    <property type="entry name" value="Pili subunits"/>
    <property type="match status" value="1"/>
</dbReference>
<keyword evidence="8 11" id="KW-0472">Membrane</keyword>
<evidence type="ECO:0000256" key="8">
    <source>
        <dbReference type="ARBA" id="ARBA00023136"/>
    </source>
</evidence>
<keyword evidence="7 11" id="KW-1133">Transmembrane helix</keyword>
<dbReference type="InterPro" id="IPR012902">
    <property type="entry name" value="N_methyl_site"/>
</dbReference>
<evidence type="ECO:0000256" key="6">
    <source>
        <dbReference type="ARBA" id="ARBA00022692"/>
    </source>
</evidence>
<evidence type="ECO:0000256" key="5">
    <source>
        <dbReference type="ARBA" id="ARBA00022519"/>
    </source>
</evidence>
<dbReference type="Proteomes" id="UP000283255">
    <property type="component" value="Unassembled WGS sequence"/>
</dbReference>
<reference evidence="13 14" key="1">
    <citation type="submission" date="2018-09" db="EMBL/GenBank/DDBJ databases">
        <authorList>
            <person name="Wang F."/>
        </authorList>
    </citation>
    <scope>NUCLEOTIDE SEQUENCE [LARGE SCALE GENOMIC DNA]</scope>
    <source>
        <strain evidence="13 14">PLHSC7-2</strain>
    </source>
</reference>
<accession>A0A418YG68</accession>
<organism evidence="13 14">
    <name type="scientific">Motilimonas pumila</name>
    <dbReference type="NCBI Taxonomy" id="2303987"/>
    <lineage>
        <taxon>Bacteria</taxon>
        <taxon>Pseudomonadati</taxon>
        <taxon>Pseudomonadota</taxon>
        <taxon>Gammaproteobacteria</taxon>
        <taxon>Alteromonadales</taxon>
        <taxon>Alteromonadales genera incertae sedis</taxon>
        <taxon>Motilimonas</taxon>
    </lineage>
</organism>
<dbReference type="InterPro" id="IPR022346">
    <property type="entry name" value="T2SS_GspH"/>
</dbReference>
<proteinExistence type="inferred from homology"/>
<dbReference type="Gene3D" id="3.55.40.10">
    <property type="entry name" value="minor pseudopilin epsh domain"/>
    <property type="match status" value="1"/>
</dbReference>
<name>A0A418YG68_9GAMM</name>
<comment type="caution">
    <text evidence="13">The sequence shown here is derived from an EMBL/GenBank/DDBJ whole genome shotgun (WGS) entry which is preliminary data.</text>
</comment>
<keyword evidence="4" id="KW-0488">Methylation</keyword>
<evidence type="ECO:0000256" key="9">
    <source>
        <dbReference type="ARBA" id="ARBA00025772"/>
    </source>
</evidence>
<evidence type="ECO:0000313" key="13">
    <source>
        <dbReference type="EMBL" id="RJG48479.1"/>
    </source>
</evidence>
<evidence type="ECO:0000259" key="12">
    <source>
        <dbReference type="Pfam" id="PF12019"/>
    </source>
</evidence>
<evidence type="ECO:0000256" key="4">
    <source>
        <dbReference type="ARBA" id="ARBA00022481"/>
    </source>
</evidence>
<evidence type="ECO:0000256" key="2">
    <source>
        <dbReference type="ARBA" id="ARBA00021549"/>
    </source>
</evidence>
<evidence type="ECO:0000256" key="3">
    <source>
        <dbReference type="ARBA" id="ARBA00022475"/>
    </source>
</evidence>
<dbReference type="RefSeq" id="WP_119910289.1">
    <property type="nucleotide sequence ID" value="NZ_QZCH01000008.1"/>
</dbReference>
<dbReference type="NCBIfam" id="TIGR02532">
    <property type="entry name" value="IV_pilin_GFxxxE"/>
    <property type="match status" value="1"/>
</dbReference>
<evidence type="ECO:0000313" key="14">
    <source>
        <dbReference type="Proteomes" id="UP000283255"/>
    </source>
</evidence>
<dbReference type="Pfam" id="PF12019">
    <property type="entry name" value="GspH"/>
    <property type="match status" value="1"/>
</dbReference>
<evidence type="ECO:0000256" key="10">
    <source>
        <dbReference type="ARBA" id="ARBA00030775"/>
    </source>
</evidence>
<keyword evidence="5" id="KW-0997">Cell inner membrane</keyword>
<evidence type="ECO:0000256" key="1">
    <source>
        <dbReference type="ARBA" id="ARBA00004377"/>
    </source>
</evidence>
<sequence>MKHIQRQQLGFNLIELMVVIAIVMILTLVAIPSYQTFVQTDRMADASNNLYNAFRFARSEAVKTSSNITLKAIDSDWAKGWRVVDAANKILMEVQAPHQDITVTGSTTVVKGNGGLSSAQEFTVSGYSETKRLCIYVSGQSKLQAGACS</sequence>
<dbReference type="InterPro" id="IPR045584">
    <property type="entry name" value="Pilin-like"/>
</dbReference>
<evidence type="ECO:0000256" key="7">
    <source>
        <dbReference type="ARBA" id="ARBA00022989"/>
    </source>
</evidence>